<name>A0ABZ1AR73_AROEV</name>
<evidence type="ECO:0000313" key="3">
    <source>
        <dbReference type="Proteomes" id="UP001626593"/>
    </source>
</evidence>
<organism evidence="2 3">
    <name type="scientific">Aromatoleum evansii</name>
    <name type="common">Azoarcus evansii</name>
    <dbReference type="NCBI Taxonomy" id="59406"/>
    <lineage>
        <taxon>Bacteria</taxon>
        <taxon>Pseudomonadati</taxon>
        <taxon>Pseudomonadota</taxon>
        <taxon>Betaproteobacteria</taxon>
        <taxon>Rhodocyclales</taxon>
        <taxon>Rhodocyclaceae</taxon>
        <taxon>Aromatoleum</taxon>
    </lineage>
</organism>
<dbReference type="EMBL" id="CP141259">
    <property type="protein sequence ID" value="WRL48293.1"/>
    <property type="molecule type" value="Genomic_DNA"/>
</dbReference>
<evidence type="ECO:0000313" key="1">
    <source>
        <dbReference type="EMBL" id="WRL48293.1"/>
    </source>
</evidence>
<gene>
    <name evidence="1" type="ORF">U5817_09670</name>
    <name evidence="2" type="ORF">U5817_10020</name>
</gene>
<reference evidence="2 3" key="1">
    <citation type="submission" date="2023-12" db="EMBL/GenBank/DDBJ databases">
        <title>A. evansii MAY27, complete genome.</title>
        <authorList>
            <person name="Wang Y."/>
        </authorList>
    </citation>
    <scope>NUCLEOTIDE SEQUENCE [LARGE SCALE GENOMIC DNA]</scope>
    <source>
        <strain evidence="2 3">MAY27</strain>
    </source>
</reference>
<protein>
    <recommendedName>
        <fullName evidence="4">Bacteriophage tail tape measure C-terminal domain-containing protein</fullName>
    </recommendedName>
</protein>
<sequence length="718" mass="76050">MALATLTIDINARLANIERDMGKAAQIAQRNADKMAKAFAGVGTALAGLGGVAVASQFAVWVKGAVDAADRLDELSERTGVAVETLNGLDYAMKLSGGSSEELEKGLQNLNKRLSEVAAGDKSSTALFRSLGIGAKSAEEALLQLADVFPRLSKADQVRVGNDLLGKSYAALVPLLAQGRAGLQGMIEEGQRLNPITAEMAKQSAEFNDNLDRLQTLANGAATQIGNGLIPQINELLRVTLEANREIGNLPSTLNAQINASMGVGDGANIRERIADVDRMIAKTDEWEKRFPGGLIGMMVGVRGSSLRDLRDVLAAQERIQAQAGISADNADRLDRLAQGGTRTQIKLPPIGSTGTPKAAKALKAEDVLGDFLKDVEAAVKPAEDAIARFRDIQLDAATAGAELTKSERAFLEIANSPEWERMPESYRDLVRAEFDAANGAERLAKKQADLNDLLESPSLKRQRADMLLLAEAYEKGRFGLVGSEAAMKKYGDTVNDVLGNVATKTDEATGVMDEFAKQAARNMQDAFADFLFDPFSKGIEGMLDGFARVVRRMIAEALAAELAQKLFGSLVSGGQGGGLLGAGLSFLTGLGGGAPVSERSFTPVPSALGNAFAGKDLEPFAKGGAFGNGEVLDRPTYFRFASGGAWRNGVAGEAGPEAALPLKRMANGKLGVYMEGQSGRQRGQQPTVIRPVISPEMANMTMREWVEGWLARELAGG</sequence>
<keyword evidence="3" id="KW-1185">Reference proteome</keyword>
<proteinExistence type="predicted"/>
<dbReference type="Proteomes" id="UP001626593">
    <property type="component" value="Chromosome"/>
</dbReference>
<dbReference type="EMBL" id="CP141259">
    <property type="protein sequence ID" value="WRL48363.1"/>
    <property type="molecule type" value="Genomic_DNA"/>
</dbReference>
<evidence type="ECO:0008006" key="4">
    <source>
        <dbReference type="Google" id="ProtNLM"/>
    </source>
</evidence>
<dbReference type="RefSeq" id="WP_407280610.1">
    <property type="nucleotide sequence ID" value="NZ_CP141259.1"/>
</dbReference>
<accession>A0ABZ1AR73</accession>
<evidence type="ECO:0000313" key="2">
    <source>
        <dbReference type="EMBL" id="WRL48363.1"/>
    </source>
</evidence>